<evidence type="ECO:0000313" key="2">
    <source>
        <dbReference type="Proteomes" id="UP000243975"/>
    </source>
</evidence>
<dbReference type="Gramene" id="KVI11369">
    <property type="protein sequence ID" value="KVI11369"/>
    <property type="gene ID" value="Ccrd_010221"/>
</dbReference>
<protein>
    <submittedName>
        <fullName evidence="1">Uncharacterized protein</fullName>
    </submittedName>
</protein>
<proteinExistence type="predicted"/>
<comment type="caution">
    <text evidence="1">The sequence shown here is derived from an EMBL/GenBank/DDBJ whole genome shotgun (WGS) entry which is preliminary data.</text>
</comment>
<dbReference type="STRING" id="59895.A0A103YLN9"/>
<evidence type="ECO:0000313" key="1">
    <source>
        <dbReference type="EMBL" id="KVI11369.1"/>
    </source>
</evidence>
<reference evidence="1 2" key="1">
    <citation type="journal article" date="2016" name="Sci. Rep.">
        <title>The genome sequence of the outbreeding globe artichoke constructed de novo incorporating a phase-aware low-pass sequencing strategy of F1 progeny.</title>
        <authorList>
            <person name="Scaglione D."/>
            <person name="Reyes-Chin-Wo S."/>
            <person name="Acquadro A."/>
            <person name="Froenicke L."/>
            <person name="Portis E."/>
            <person name="Beitel C."/>
            <person name="Tirone M."/>
            <person name="Mauro R."/>
            <person name="Lo Monaco A."/>
            <person name="Mauromicale G."/>
            <person name="Faccioli P."/>
            <person name="Cattivelli L."/>
            <person name="Rieseberg L."/>
            <person name="Michelmore R."/>
            <person name="Lanteri S."/>
        </authorList>
    </citation>
    <scope>NUCLEOTIDE SEQUENCE [LARGE SCALE GENOMIC DNA]</scope>
    <source>
        <strain evidence="1">2C</strain>
    </source>
</reference>
<dbReference type="AlphaFoldDB" id="A0A103YLN9"/>
<organism evidence="1 2">
    <name type="scientific">Cynara cardunculus var. scolymus</name>
    <name type="common">Globe artichoke</name>
    <name type="synonym">Cynara scolymus</name>
    <dbReference type="NCBI Taxonomy" id="59895"/>
    <lineage>
        <taxon>Eukaryota</taxon>
        <taxon>Viridiplantae</taxon>
        <taxon>Streptophyta</taxon>
        <taxon>Embryophyta</taxon>
        <taxon>Tracheophyta</taxon>
        <taxon>Spermatophyta</taxon>
        <taxon>Magnoliopsida</taxon>
        <taxon>eudicotyledons</taxon>
        <taxon>Gunneridae</taxon>
        <taxon>Pentapetalae</taxon>
        <taxon>asterids</taxon>
        <taxon>campanulids</taxon>
        <taxon>Asterales</taxon>
        <taxon>Asteraceae</taxon>
        <taxon>Carduoideae</taxon>
        <taxon>Cardueae</taxon>
        <taxon>Carduinae</taxon>
        <taxon>Cynara</taxon>
    </lineage>
</organism>
<sequence length="96" mass="11086">MLSKPISFLHIYIHRSVSIPHFLAEMGEQRYITSSFLALVLLLFLSINGEDPYRFFTWNVSYGVIYPLGVKQQIHGLLPSIFSNPQFPKPLFTNKN</sequence>
<dbReference type="Proteomes" id="UP000243975">
    <property type="component" value="Unassembled WGS sequence"/>
</dbReference>
<name>A0A103YLN9_CYNCS</name>
<keyword evidence="2" id="KW-1185">Reference proteome</keyword>
<dbReference type="EMBL" id="LEKV01000267">
    <property type="protein sequence ID" value="KVI11369.1"/>
    <property type="molecule type" value="Genomic_DNA"/>
</dbReference>
<accession>A0A103YLN9</accession>
<gene>
    <name evidence="1" type="ORF">Ccrd_010221</name>
</gene>